<dbReference type="GO" id="GO:0005634">
    <property type="term" value="C:nucleus"/>
    <property type="evidence" value="ECO:0007669"/>
    <property type="project" value="UniProtKB-SubCell"/>
</dbReference>
<dbReference type="FunFam" id="2.60.200.20:FF:000061">
    <property type="entry name" value="Zgc:165656 protein"/>
    <property type="match status" value="1"/>
</dbReference>
<dbReference type="EMBL" id="RCHS01001144">
    <property type="protein sequence ID" value="RMX54987.1"/>
    <property type="molecule type" value="Genomic_DNA"/>
</dbReference>
<keyword evidence="3" id="KW-0378">Hydrolase</keyword>
<dbReference type="GO" id="GO:0003906">
    <property type="term" value="F:DNA-(apurinic or apyrimidinic site) endonuclease activity"/>
    <property type="evidence" value="ECO:0007669"/>
    <property type="project" value="InterPro"/>
</dbReference>
<keyword evidence="2" id="KW-0227">DNA damage</keyword>
<dbReference type="GO" id="GO:0035861">
    <property type="term" value="C:site of double-strand break"/>
    <property type="evidence" value="ECO:0007669"/>
    <property type="project" value="TreeGrafter"/>
</dbReference>
<dbReference type="InterPro" id="IPR041388">
    <property type="entry name" value="FHA_2"/>
</dbReference>
<dbReference type="STRING" id="46731.A0A3M6UMS3"/>
<protein>
    <recommendedName>
        <fullName evidence="11">Aprataxin and PNK-like factor PBZ domain-containing protein</fullName>
    </recommendedName>
</protein>
<evidence type="ECO:0000259" key="8">
    <source>
        <dbReference type="Pfam" id="PF17913"/>
    </source>
</evidence>
<evidence type="ECO:0000256" key="2">
    <source>
        <dbReference type="ARBA" id="ARBA00022763"/>
    </source>
</evidence>
<feature type="domain" description="PBZ-type" evidence="7">
    <location>
        <begin position="421"/>
        <end position="445"/>
    </location>
</feature>
<feature type="compositionally biased region" description="Acidic residues" evidence="6">
    <location>
        <begin position="447"/>
        <end position="461"/>
    </location>
</feature>
<evidence type="ECO:0008006" key="11">
    <source>
        <dbReference type="Google" id="ProtNLM"/>
    </source>
</evidence>
<dbReference type="GO" id="GO:0006302">
    <property type="term" value="P:double-strand break repair"/>
    <property type="evidence" value="ECO:0007669"/>
    <property type="project" value="InterPro"/>
</dbReference>
<evidence type="ECO:0000256" key="4">
    <source>
        <dbReference type="ARBA" id="ARBA00023204"/>
    </source>
</evidence>
<evidence type="ECO:0000313" key="10">
    <source>
        <dbReference type="Proteomes" id="UP000275408"/>
    </source>
</evidence>
<feature type="domain" description="PBZ-type" evidence="7">
    <location>
        <begin position="464"/>
        <end position="488"/>
    </location>
</feature>
<keyword evidence="5" id="KW-0539">Nucleus</keyword>
<dbReference type="OrthoDB" id="10256774at2759"/>
<evidence type="ECO:0000256" key="5">
    <source>
        <dbReference type="ARBA" id="ARBA00023242"/>
    </source>
</evidence>
<dbReference type="InterPro" id="IPR019406">
    <property type="entry name" value="APLF_PBZ"/>
</dbReference>
<evidence type="ECO:0000256" key="3">
    <source>
        <dbReference type="ARBA" id="ARBA00022801"/>
    </source>
</evidence>
<feature type="region of interest" description="Disordered" evidence="6">
    <location>
        <begin position="310"/>
        <end position="427"/>
    </location>
</feature>
<dbReference type="Pfam" id="PF17913">
    <property type="entry name" value="FHA_2"/>
    <property type="match status" value="1"/>
</dbReference>
<feature type="compositionally biased region" description="Basic and acidic residues" evidence="6">
    <location>
        <begin position="402"/>
        <end position="419"/>
    </location>
</feature>
<evidence type="ECO:0000256" key="1">
    <source>
        <dbReference type="ARBA" id="ARBA00004123"/>
    </source>
</evidence>
<dbReference type="PANTHER" id="PTHR21315">
    <property type="entry name" value="APRATAXIN AND PNK-LIKE FACTOR-RELATED"/>
    <property type="match status" value="1"/>
</dbReference>
<dbReference type="PANTHER" id="PTHR21315:SF2">
    <property type="entry name" value="APRATAXIN AND PNK-LIKE FACTOR"/>
    <property type="match status" value="1"/>
</dbReference>
<keyword evidence="4" id="KW-0234">DNA repair</keyword>
<sequence length="577" mass="64420">MSSFYLRPLNGEKDIVVPFGKTTIGRGPLLGVTDKRVSRSHAVLEVKDENLTILPLHINPTFLKSSDGKKFVSLKKGKTRVLIDGDVIALLPDSVCFMVVCQGDSLENGVTEEQVGISKNKMLDKLLTKSNKAHDKEKPTKSSDTPTGAVLLVSNALGILYFKNLKGVEKWGINMLLDEFMNTKPSLGTFSADAFTKHANVNFTSSKPSNQDTITANSSFSVIEKDVIPPYRPLVEPAPLLQKTRKLPSWLIESTSQIKSPAKNSVNRRGRTLVSQNVEKKTAADNKERNKITWREKLLAKEEQKVSGIDEDFTMGDDDESEHLKDRGKNKFAKKRSSTSIEDNEEDVKPTESKKTRTSRILGNENDVYNEPSGPKSKKDICKTFSGDTDTGGSDDEMSASKVERTQMKENEKESDKMKLPPCPYGKKCYRKNPLHFKEYLHPDKDSSDDDDDKVAGDDSDDYRPVCPYGSSCYRQNPQHRKDFEHTDAVGPKHKTTKKRKNLDGTSDDDGHNTYDYNDSFLADDASDVKEDGSSYSGSDDPDWQPVQGDDNGKEDVNQLLHEAKGFLCNKKMTKPV</sequence>
<feature type="domain" description="PNK FHA" evidence="8">
    <location>
        <begin position="5"/>
        <end position="50"/>
    </location>
</feature>
<dbReference type="Proteomes" id="UP000275408">
    <property type="component" value="Unassembled WGS sequence"/>
</dbReference>
<evidence type="ECO:0000259" key="7">
    <source>
        <dbReference type="Pfam" id="PF10283"/>
    </source>
</evidence>
<dbReference type="GO" id="GO:0008408">
    <property type="term" value="F:3'-5' exonuclease activity"/>
    <property type="evidence" value="ECO:0007669"/>
    <property type="project" value="InterPro"/>
</dbReference>
<dbReference type="AlphaFoldDB" id="A0A3M6UMS3"/>
<dbReference type="Pfam" id="PF10283">
    <property type="entry name" value="zf-CCHH"/>
    <property type="match status" value="2"/>
</dbReference>
<feature type="region of interest" description="Disordered" evidence="6">
    <location>
        <begin position="440"/>
        <end position="555"/>
    </location>
</feature>
<reference evidence="9 10" key="1">
    <citation type="journal article" date="2018" name="Sci. Rep.">
        <title>Comparative analysis of the Pocillopora damicornis genome highlights role of immune system in coral evolution.</title>
        <authorList>
            <person name="Cunning R."/>
            <person name="Bay R.A."/>
            <person name="Gillette P."/>
            <person name="Baker A.C."/>
            <person name="Traylor-Knowles N."/>
        </authorList>
    </citation>
    <scope>NUCLEOTIDE SEQUENCE [LARGE SCALE GENOMIC DNA]</scope>
    <source>
        <strain evidence="9">RSMAS</strain>
        <tissue evidence="9">Whole animal</tissue>
    </source>
</reference>
<dbReference type="Gene3D" id="2.60.200.20">
    <property type="match status" value="1"/>
</dbReference>
<feature type="compositionally biased region" description="Acidic residues" evidence="6">
    <location>
        <begin position="310"/>
        <end position="321"/>
    </location>
</feature>
<evidence type="ECO:0000256" key="6">
    <source>
        <dbReference type="SAM" id="MobiDB-lite"/>
    </source>
</evidence>
<dbReference type="InterPro" id="IPR008984">
    <property type="entry name" value="SMAD_FHA_dom_sf"/>
</dbReference>
<dbReference type="InterPro" id="IPR039253">
    <property type="entry name" value="APLF"/>
</dbReference>
<accession>A0A3M6UMS3</accession>
<comment type="caution">
    <text evidence="9">The sequence shown here is derived from an EMBL/GenBank/DDBJ whole genome shotgun (WGS) entry which is preliminary data.</text>
</comment>
<gene>
    <name evidence="9" type="ORF">pdam_00016177</name>
</gene>
<evidence type="ECO:0000313" key="9">
    <source>
        <dbReference type="EMBL" id="RMX54987.1"/>
    </source>
</evidence>
<dbReference type="SUPFAM" id="SSF49879">
    <property type="entry name" value="SMAD/FHA domain"/>
    <property type="match status" value="1"/>
</dbReference>
<keyword evidence="10" id="KW-1185">Reference proteome</keyword>
<proteinExistence type="predicted"/>
<organism evidence="9 10">
    <name type="scientific">Pocillopora damicornis</name>
    <name type="common">Cauliflower coral</name>
    <name type="synonym">Millepora damicornis</name>
    <dbReference type="NCBI Taxonomy" id="46731"/>
    <lineage>
        <taxon>Eukaryota</taxon>
        <taxon>Metazoa</taxon>
        <taxon>Cnidaria</taxon>
        <taxon>Anthozoa</taxon>
        <taxon>Hexacorallia</taxon>
        <taxon>Scleractinia</taxon>
        <taxon>Astrocoeniina</taxon>
        <taxon>Pocilloporidae</taxon>
        <taxon>Pocillopora</taxon>
    </lineage>
</organism>
<feature type="compositionally biased region" description="Basic residues" evidence="6">
    <location>
        <begin position="492"/>
        <end position="501"/>
    </location>
</feature>
<feature type="region of interest" description="Disordered" evidence="6">
    <location>
        <begin position="258"/>
        <end position="289"/>
    </location>
</feature>
<feature type="compositionally biased region" description="Basic and acidic residues" evidence="6">
    <location>
        <begin position="278"/>
        <end position="289"/>
    </location>
</feature>
<name>A0A3M6UMS3_POCDA</name>
<comment type="subcellular location">
    <subcellularLocation>
        <location evidence="1">Nucleus</location>
    </subcellularLocation>
</comment>